<dbReference type="Pfam" id="PF22816">
    <property type="entry name" value="CatAgl_D2"/>
    <property type="match status" value="1"/>
</dbReference>
<dbReference type="InterPro" id="IPR035992">
    <property type="entry name" value="Ricin_B-like_lectins"/>
</dbReference>
<dbReference type="eggNOG" id="COG5434">
    <property type="taxonomic scope" value="Bacteria"/>
</dbReference>
<dbReference type="PANTHER" id="PTHR43308:SF5">
    <property type="entry name" value="S-LAYER PROTEIN _ PEPTIDOGLYCAN ENDO-BETA-N-ACETYLGLUCOSAMINIDASE"/>
    <property type="match status" value="1"/>
</dbReference>
<dbReference type="Pfam" id="PF16990">
    <property type="entry name" value="CBM_35"/>
    <property type="match status" value="1"/>
</dbReference>
<dbReference type="SUPFAM" id="SSF51126">
    <property type="entry name" value="Pectin lyase-like"/>
    <property type="match status" value="1"/>
</dbReference>
<dbReference type="InterPro" id="IPR033801">
    <property type="entry name" value="CBM6-CBM35-CBM36-like_1"/>
</dbReference>
<reference key="1">
    <citation type="submission" date="2010-09" db="EMBL/GenBank/DDBJ databases">
        <title>Complete sequence of Caldicellulosiruptor hydrothermalis 108.</title>
        <authorList>
            <consortium name="US DOE Joint Genome Institute"/>
            <person name="Lucas S."/>
            <person name="Copeland A."/>
            <person name="Lapidus A."/>
            <person name="Cheng J.-F."/>
            <person name="Bruce D."/>
            <person name="Goodwin L."/>
            <person name="Pitluck S."/>
            <person name="Davenport K."/>
            <person name="Detter J.C."/>
            <person name="Han C."/>
            <person name="Tapia R."/>
            <person name="Land M."/>
            <person name="Hauser L."/>
            <person name="Chang Y.-J."/>
            <person name="Jeffries C."/>
            <person name="Kyrpides N."/>
            <person name="Ivanova N."/>
            <person name="Mikhailova N."/>
            <person name="Blumer-Schuette S.E."/>
            <person name="Kelly R.M."/>
            <person name="Woyke T."/>
        </authorList>
    </citation>
    <scope>NUCLEOTIDE SEQUENCE</scope>
    <source>
        <strain>108</strain>
    </source>
</reference>
<dbReference type="PROSITE" id="PS51175">
    <property type="entry name" value="CBM6"/>
    <property type="match status" value="1"/>
</dbReference>
<dbReference type="Pfam" id="PF00395">
    <property type="entry name" value="SLH"/>
    <property type="match status" value="3"/>
</dbReference>
<dbReference type="CDD" id="cd04083">
    <property type="entry name" value="CBM35_Lmo2446-like"/>
    <property type="match status" value="1"/>
</dbReference>
<dbReference type="PROSITE" id="PS51272">
    <property type="entry name" value="SLH"/>
    <property type="match status" value="3"/>
</dbReference>
<dbReference type="InterPro" id="IPR005084">
    <property type="entry name" value="CBM6"/>
</dbReference>
<dbReference type="InterPro" id="IPR055149">
    <property type="entry name" value="Agl_cat_D2"/>
</dbReference>
<dbReference type="Pfam" id="PF00041">
    <property type="entry name" value="fn3"/>
    <property type="match status" value="1"/>
</dbReference>
<evidence type="ECO:0000313" key="5">
    <source>
        <dbReference type="Proteomes" id="UP000006890"/>
    </source>
</evidence>
<dbReference type="InterPro" id="IPR006626">
    <property type="entry name" value="PbH1"/>
</dbReference>
<dbReference type="SMART" id="SM00060">
    <property type="entry name" value="FN3"/>
    <property type="match status" value="1"/>
</dbReference>
<dbReference type="SUPFAM" id="SSF49265">
    <property type="entry name" value="Fibronectin type III"/>
    <property type="match status" value="1"/>
</dbReference>
<dbReference type="Gene3D" id="2.60.40.10">
    <property type="entry name" value="Immunoglobulins"/>
    <property type="match status" value="1"/>
</dbReference>
<reference evidence="4 5" key="2">
    <citation type="journal article" date="2011" name="J. Bacteriol.">
        <title>Complete genome sequences for the anaerobic, extremely thermophilic plant biomass-degrading bacteria Caldicellulosiruptor hydrothermalis, Caldicellulosiruptor kristjanssonii, Caldicellulosiruptor kronotskyensis, Caldicellulosiruptor owensenis, and Caldicellulosiruptor lactoaceticus.</title>
        <authorList>
            <person name="Blumer-Schuette S.E."/>
            <person name="Ozdemir I."/>
            <person name="Mistry D."/>
            <person name="Lucas S."/>
            <person name="Lapidus A."/>
            <person name="Cheng J.F."/>
            <person name="Goodwin L.A."/>
            <person name="Pitluck S."/>
            <person name="Land M.L."/>
            <person name="Hauser L.J."/>
            <person name="Woyke T."/>
            <person name="Mikhailova N."/>
            <person name="Pati A."/>
            <person name="Kyrpides N.C."/>
            <person name="Ivanova N."/>
            <person name="Detter J.C."/>
            <person name="Walston-Davenport K."/>
            <person name="Han S."/>
            <person name="Adams M.W."/>
            <person name="Kelly R.M."/>
        </authorList>
    </citation>
    <scope>NUCLEOTIDE SEQUENCE [LARGE SCALE GENOMIC DNA]</scope>
    <source>
        <strain evidence="5">DSM 18901 / VKM B-2411 / 108</strain>
    </source>
</reference>
<dbReference type="CDD" id="cd23432">
    <property type="entry name" value="beta-trefoil_Ricin_EndoBetaGal-like"/>
    <property type="match status" value="5"/>
</dbReference>
<dbReference type="KEGG" id="chd:Calhy_2383"/>
<dbReference type="InterPro" id="IPR000772">
    <property type="entry name" value="Ricin_B_lectin"/>
</dbReference>
<sequence length="2007" mass="228347">MVRRIYKKIFSLITLFSIIISFVPIRVYSEEPNSNLFVNSLDGNIKVITGSVIYRIENKYKAGQYLYEDSNNQVAYGTPDIFDMRSHWVIEDAGNGKYRIRNRATGHYMNIEGQEYGSNPPLKCSEIQEDWASARFEIKLFEGDYDQGTYVVKSELNSNYVLHIEQDDGVAHVSNWAQETWGSAHWVFRDATNYDNSNLGSPEPPTGTQPPEIVPNQYYRIQNEWKQYEYLYDDNGIVKYGTPNSEDERFIWMIEEYNGNYRIKNKATGNYINIEGHKIVDKTYSNGYWADVVKCSQWQDKNTFLWQLKPQGNSYNIMTVADQNLYPNFGLHVEDQLGTLQCSDVNPTWGSMKWNFRTLDEPIVSKPVEKPDFSGSEYWLIKNYWTKLYLMEKEGKLIYGNINKNDESVQWAVEKQGEYYRLRNKKSGHYINIKNNMDYVEVSSVDPNDLSAQWNIEYGTKTGYVVIQNPSNPNQYINVEAKKGYAQCTQIDPSWGSPQWMFIPANVNQQYVRIKSVYNNGYMYEDKDGRVRFSPTVDVNNPVSHWLIEIFGNAKRIKNRATGHYLAVESLLNGNEMVDPLESMNIQDDWMSALWTINSVGDNVYSLQNVYRSECYIHVEENTDYVYCNNNVSSNSQKVQWTLEPVNCEIPFSIPTGYVRIKNNLTGSYLYENLNGVILYGNNPPNDGRAHWKIEIENGIAKIKNRVTGHYISIDNKTRYVEALPQEMIKEGANWIIEVSDATNYVLIKSNMPERETDYINIENQAGYVECSLVSNELGSAKWAFEEAPENFEVPNNESISKNTEQITPILNYINPRFEAEEAFYSGGACVSKDNEGYSGAGYVAGLDMQGSRIVFNVNVPSEGLYKVVIGYSNGTNSLKTLTLYANGIKEKKVSFSQTGSWTKWNSIVDNIFLRQGLNTIMLQYDEDDSGNVFIDYIEVPNCINNSSNGATINFTRYEAENAVTNGEIIEQDRTYRTIASEASGRRAVKLFQNGHYINFVLTKPANAIVIRYCIPDSSEGGGIEAPINLYINGEFSKSIILSSEHSWVYGVFPWSDDPKQGNPHRFFEEVRVILDNYMPAGTVITLKKDENCSAEYYYIDFIETEIVPKPYSMPENYISILDFGAIPNDNIDDTQALVNCIETAKSQHKGVWIPEGTFNFDSEKIALDNVVIRGAGMWYTVLKGKYATFLIVGDNVGIYDLSIEGEETTRIDSHPAAIESDYNATTIKNITIQNLWIEHSKVGIWINNGNNVYISGCRIRNTYADGINLTYGTKYSMIENTHIRYTGDDGIALWAQKDPNNPDDVTHNVEGNIVRFNTIEMPWLASNIGIYGGKNNIVSDNLLVDTIAFGGGINISSKIDYHPYPFEGFLYIERNRLIRCGGREWNFNQDFGAIWVNCAGMDINGEIIVRSNEILDSTYQGISINGSNSLNNFTFENNIINQTGTWGINILSTAKGSGIFRNNTILNTKINEFFNGSRYFTPLLTNDMVFPSWAEGGKLSVKEVTSNSVTLQFPAAVDNGLVTYYKLIWNDSMVTLKSTYKNFTIKNLTSGQEYLFKLYAIDNTGNLSPQPLTLLVRIPKEVGDSGNTVQTFYFEQKNNVANEEKENNVRFEGEKEEKIVEKEMVNLIEEAIKNKVQKISLDVEKYGFNNTLTLPENAFNLAKVENASTLIEVKYQNTSIEIPVNFIEDLKKNILKSMASNNLVLNIKITKPEQKIIDIVNKILKSSGLEAIEKPINFEIYLTSADKTINVDRIGLFTITKNIALEKQITKEKLSTVFIDVYNNLIIPTPSIFDISDNKMNVRIFGNTIGIFVVVKNNKSFNDINGHWAAKEIELLNNKLIVNGIRQNEFAPQRNITRAEFVTMLVRALGLWINSKDKIKFKDIDEKDWYTNSINTAVNLGLVNGFNDGTFRPNDYITREQMVAMIIRTLSVLNNKFKLINTQENLARFADSYYISPWAKQYVSTAIQLGLIKGKTFELLAPKDFATRAEAAVMLVRFLTIANLAN</sequence>
<dbReference type="EMBL" id="CP002219">
    <property type="protein sequence ID" value="ADQ08082.1"/>
    <property type="molecule type" value="Genomic_DNA"/>
</dbReference>
<dbReference type="InterPro" id="IPR011050">
    <property type="entry name" value="Pectin_lyase_fold/virulence"/>
</dbReference>
<dbReference type="STRING" id="632292.Calhy_2383"/>
<name>E4Q933_CALH1</name>
<gene>
    <name evidence="4" type="ordered locus">Calhy_2383</name>
</gene>
<dbReference type="InterPro" id="IPR012334">
    <property type="entry name" value="Pectin_lyas_fold"/>
</dbReference>
<dbReference type="RefSeq" id="WP_013404223.1">
    <property type="nucleotide sequence ID" value="NC_014652.1"/>
</dbReference>
<keyword evidence="5" id="KW-1185">Reference proteome</keyword>
<evidence type="ECO:0000313" key="4">
    <source>
        <dbReference type="EMBL" id="ADQ08082.1"/>
    </source>
</evidence>
<dbReference type="CDD" id="cd00063">
    <property type="entry name" value="FN3"/>
    <property type="match status" value="1"/>
</dbReference>
<dbReference type="Pfam" id="PF14200">
    <property type="entry name" value="RicinB_lectin_2"/>
    <property type="match status" value="1"/>
</dbReference>
<dbReference type="CAZy" id="CBM35">
    <property type="family name" value="Carbohydrate-Binding Module Family 35"/>
</dbReference>
<dbReference type="CDD" id="cd14490">
    <property type="entry name" value="CBM6-CBM35-CBM36_like_1"/>
    <property type="match status" value="1"/>
</dbReference>
<dbReference type="InterPro" id="IPR013783">
    <property type="entry name" value="Ig-like_fold"/>
</dbReference>
<dbReference type="Gene3D" id="2.160.20.10">
    <property type="entry name" value="Single-stranded right-handed beta-helix, Pectin lyase-like"/>
    <property type="match status" value="1"/>
</dbReference>
<dbReference type="eggNOG" id="COG2755">
    <property type="taxonomic scope" value="Bacteria"/>
</dbReference>
<feature type="domain" description="SLH" evidence="3">
    <location>
        <begin position="1947"/>
        <end position="2007"/>
    </location>
</feature>
<dbReference type="InterPro" id="IPR008979">
    <property type="entry name" value="Galactose-bd-like_sf"/>
</dbReference>
<dbReference type="SUPFAM" id="SSF50370">
    <property type="entry name" value="Ricin B-like lectins"/>
    <property type="match status" value="4"/>
</dbReference>
<dbReference type="Proteomes" id="UP000006890">
    <property type="component" value="Chromosome"/>
</dbReference>
<dbReference type="Gene3D" id="2.80.10.50">
    <property type="match status" value="5"/>
</dbReference>
<dbReference type="HOGENOM" id="CLU_231144_0_0_9"/>
<dbReference type="PROSITE" id="PS50853">
    <property type="entry name" value="FN3"/>
    <property type="match status" value="1"/>
</dbReference>
<dbReference type="Pfam" id="PF22815">
    <property type="entry name" value="CatAgl_D1"/>
    <property type="match status" value="1"/>
</dbReference>
<evidence type="ECO:0000259" key="3">
    <source>
        <dbReference type="PROSITE" id="PS51272"/>
    </source>
</evidence>
<dbReference type="GO" id="GO:0030246">
    <property type="term" value="F:carbohydrate binding"/>
    <property type="evidence" value="ECO:0007669"/>
    <property type="project" value="InterPro"/>
</dbReference>
<feature type="domain" description="Fibronectin type-III" evidence="1">
    <location>
        <begin position="1496"/>
        <end position="1582"/>
    </location>
</feature>
<dbReference type="CAZy" id="GH87">
    <property type="family name" value="Glycoside Hydrolase Family 87"/>
</dbReference>
<dbReference type="SMART" id="SM00710">
    <property type="entry name" value="PbH1"/>
    <property type="match status" value="8"/>
</dbReference>
<feature type="domain" description="CBM6" evidence="2">
    <location>
        <begin position="816"/>
        <end position="941"/>
    </location>
</feature>
<dbReference type="InterPro" id="IPR003961">
    <property type="entry name" value="FN3_dom"/>
</dbReference>
<proteinExistence type="predicted"/>
<dbReference type="Gene3D" id="2.60.120.260">
    <property type="entry name" value="Galactose-binding domain-like"/>
    <property type="match status" value="2"/>
</dbReference>
<dbReference type="PANTHER" id="PTHR43308">
    <property type="entry name" value="OUTER MEMBRANE PROTEIN ALPHA-RELATED"/>
    <property type="match status" value="1"/>
</dbReference>
<dbReference type="InterPro" id="IPR001119">
    <property type="entry name" value="SLH_dom"/>
</dbReference>
<feature type="domain" description="SLH" evidence="3">
    <location>
        <begin position="1817"/>
        <end position="1876"/>
    </location>
</feature>
<dbReference type="InterPro" id="IPR051465">
    <property type="entry name" value="Cell_Envelope_Struct_Comp"/>
</dbReference>
<dbReference type="InterPro" id="IPR036116">
    <property type="entry name" value="FN3_sf"/>
</dbReference>
<accession>E4Q933</accession>
<evidence type="ECO:0000259" key="1">
    <source>
        <dbReference type="PROSITE" id="PS50853"/>
    </source>
</evidence>
<evidence type="ECO:0000259" key="2">
    <source>
        <dbReference type="PROSITE" id="PS51175"/>
    </source>
</evidence>
<organism evidence="4 5">
    <name type="scientific">Caldicellulosiruptor hydrothermalis (strain DSM 18901 / VKM B-2411 / 108)</name>
    <dbReference type="NCBI Taxonomy" id="632292"/>
    <lineage>
        <taxon>Bacteria</taxon>
        <taxon>Bacillati</taxon>
        <taxon>Bacillota</taxon>
        <taxon>Bacillota incertae sedis</taxon>
        <taxon>Caldicellulosiruptorales</taxon>
        <taxon>Caldicellulosiruptoraceae</taxon>
        <taxon>Caldicellulosiruptor</taxon>
    </lineage>
</organism>
<protein>
    <submittedName>
        <fullName evidence="4">S-layer domain protein</fullName>
    </submittedName>
</protein>
<dbReference type="OrthoDB" id="9778932at2"/>
<feature type="domain" description="SLH" evidence="3">
    <location>
        <begin position="1878"/>
        <end position="1941"/>
    </location>
</feature>
<dbReference type="SUPFAM" id="SSF49785">
    <property type="entry name" value="Galactose-binding domain-like"/>
    <property type="match status" value="1"/>
</dbReference>